<evidence type="ECO:0000256" key="4">
    <source>
        <dbReference type="ARBA" id="ARBA00023002"/>
    </source>
</evidence>
<keyword evidence="8" id="KW-1185">Reference proteome</keyword>
<proteinExistence type="predicted"/>
<dbReference type="GO" id="GO:0018658">
    <property type="term" value="F:salicylate 1-monooxygenase activity"/>
    <property type="evidence" value="ECO:0007669"/>
    <property type="project" value="UniProtKB-EC"/>
</dbReference>
<dbReference type="EC" id="1.14.13.1" evidence="7"/>
<dbReference type="InterPro" id="IPR002938">
    <property type="entry name" value="FAD-bd"/>
</dbReference>
<keyword evidence="4 7" id="KW-0560">Oxidoreductase</keyword>
<evidence type="ECO:0000313" key="7">
    <source>
        <dbReference type="EMBL" id="MDQ0503629.1"/>
    </source>
</evidence>
<keyword evidence="3" id="KW-0274">FAD</keyword>
<dbReference type="EMBL" id="JAUSVY010000001">
    <property type="protein sequence ID" value="MDQ0503629.1"/>
    <property type="molecule type" value="Genomic_DNA"/>
</dbReference>
<comment type="caution">
    <text evidence="7">The sequence shown here is derived from an EMBL/GenBank/DDBJ whole genome shotgun (WGS) entry which is preliminary data.</text>
</comment>
<dbReference type="Gene3D" id="3.50.50.60">
    <property type="entry name" value="FAD/NAD(P)-binding domain"/>
    <property type="match status" value="1"/>
</dbReference>
<evidence type="ECO:0000256" key="1">
    <source>
        <dbReference type="ARBA" id="ARBA00001974"/>
    </source>
</evidence>
<sequence>MSGHNTPPRMLISGGGIGGLAAALGLARKGVASLVLEKAPVLGEIGAGIQLGPNAFHSFDALGVGDAARAVAVYIDRLRLMDALTAEEITHIMLDEPFRRRFGNPYGVIHRGDLYGVLLRACQASPLIELRTSSEVLGYDQDESGVSARLAAGPERGLALIGADGLRSSVRQQLVGDGTPRVSGHTTYRSVIPTAQMPEDLRWNAATLWAGPKCHIVHYPLSGWKVFNLVVTCHNDAPEPVAGKPVTADEVMQSFTHVHPRAQKIIRHGADWKLWVLCDRDPIERWTEGRVALLGDAAHPQLQYFAQGACMAMEDAVALAHCVDSHPGDLETALKAYQHLRVLRTARIQLQSRAIGEHIYHPAGAHAALRNTIMRSYTGEDWYDAVEWLYGGNGLSGGAGAVGGKMHPPAQPERRAG</sequence>
<evidence type="ECO:0000259" key="6">
    <source>
        <dbReference type="Pfam" id="PF01494"/>
    </source>
</evidence>
<feature type="domain" description="FAD-binding" evidence="6">
    <location>
        <begin position="11"/>
        <end position="321"/>
    </location>
</feature>
<dbReference type="PRINTS" id="PR00420">
    <property type="entry name" value="RNGMNOXGNASE"/>
</dbReference>
<protein>
    <submittedName>
        <fullName evidence="7">Salicylate hydroxylase</fullName>
        <ecNumber evidence="7">1.14.13.1</ecNumber>
    </submittedName>
</protein>
<dbReference type="RefSeq" id="WP_237346157.1">
    <property type="nucleotide sequence ID" value="NZ_JABWGX010000016.1"/>
</dbReference>
<evidence type="ECO:0000256" key="3">
    <source>
        <dbReference type="ARBA" id="ARBA00022827"/>
    </source>
</evidence>
<dbReference type="PANTHER" id="PTHR13789">
    <property type="entry name" value="MONOOXYGENASE"/>
    <property type="match status" value="1"/>
</dbReference>
<evidence type="ECO:0000313" key="8">
    <source>
        <dbReference type="Proteomes" id="UP001241747"/>
    </source>
</evidence>
<organism evidence="7 8">
    <name type="scientific">Xanthobacter agilis</name>
    <dbReference type="NCBI Taxonomy" id="47492"/>
    <lineage>
        <taxon>Bacteria</taxon>
        <taxon>Pseudomonadati</taxon>
        <taxon>Pseudomonadota</taxon>
        <taxon>Alphaproteobacteria</taxon>
        <taxon>Hyphomicrobiales</taxon>
        <taxon>Xanthobacteraceae</taxon>
        <taxon>Xanthobacter</taxon>
    </lineage>
</organism>
<keyword evidence="2" id="KW-0285">Flavoprotein</keyword>
<dbReference type="SUPFAM" id="SSF54373">
    <property type="entry name" value="FAD-linked reductases, C-terminal domain"/>
    <property type="match status" value="1"/>
</dbReference>
<evidence type="ECO:0000256" key="5">
    <source>
        <dbReference type="ARBA" id="ARBA00023033"/>
    </source>
</evidence>
<name>A0ABU0L937_XANAG</name>
<gene>
    <name evidence="7" type="ORF">QOZ94_000399</name>
</gene>
<dbReference type="Proteomes" id="UP001241747">
    <property type="component" value="Unassembled WGS sequence"/>
</dbReference>
<accession>A0ABU0L937</accession>
<reference evidence="7 8" key="1">
    <citation type="submission" date="2023-07" db="EMBL/GenBank/DDBJ databases">
        <title>Genomic Encyclopedia of Type Strains, Phase IV (KMG-IV): sequencing the most valuable type-strain genomes for metagenomic binning, comparative biology and taxonomic classification.</title>
        <authorList>
            <person name="Goeker M."/>
        </authorList>
    </citation>
    <scope>NUCLEOTIDE SEQUENCE [LARGE SCALE GENOMIC DNA]</scope>
    <source>
        <strain evidence="7 8">DSM 3770</strain>
    </source>
</reference>
<dbReference type="Pfam" id="PF01494">
    <property type="entry name" value="FAD_binding_3"/>
    <property type="match status" value="1"/>
</dbReference>
<evidence type="ECO:0000256" key="2">
    <source>
        <dbReference type="ARBA" id="ARBA00022630"/>
    </source>
</evidence>
<dbReference type="PANTHER" id="PTHR13789:SF318">
    <property type="entry name" value="GERANYLGERANYL DIPHOSPHATE REDUCTASE"/>
    <property type="match status" value="1"/>
</dbReference>
<dbReference type="InterPro" id="IPR036188">
    <property type="entry name" value="FAD/NAD-bd_sf"/>
</dbReference>
<comment type="cofactor">
    <cofactor evidence="1">
        <name>FAD</name>
        <dbReference type="ChEBI" id="CHEBI:57692"/>
    </cofactor>
</comment>
<dbReference type="InterPro" id="IPR050493">
    <property type="entry name" value="FAD-dep_Monooxygenase_BioMet"/>
</dbReference>
<keyword evidence="5" id="KW-0503">Monooxygenase</keyword>
<dbReference type="NCBIfam" id="NF006021">
    <property type="entry name" value="PRK08163.1"/>
    <property type="match status" value="1"/>
</dbReference>
<dbReference type="SUPFAM" id="SSF51905">
    <property type="entry name" value="FAD/NAD(P)-binding domain"/>
    <property type="match status" value="1"/>
</dbReference>